<protein>
    <submittedName>
        <fullName evidence="1">Uncharacterized protein</fullName>
    </submittedName>
</protein>
<dbReference type="EMBL" id="KB445560">
    <property type="protein sequence ID" value="EMC93321.1"/>
    <property type="molecule type" value="Genomic_DNA"/>
</dbReference>
<dbReference type="KEGG" id="bcom:BAUCODRAFT_237195"/>
<sequence>MWVVTAAHAIALRLLSDDGHHEALSASAHILTVRFNVTGVTGSTTPSQHVYGANGVCIRHQLLERAALLQLICRLSTSPPSTALRGCGTREGLCTMVMVQPHEPREHCCFSGRDQFAILWELLFGFGKILFCSIGRVSRVQRVSHIVRTWI</sequence>
<dbReference type="HOGENOM" id="CLU_1731104_0_0_1"/>
<accession>M2MA23</accession>
<dbReference type="RefSeq" id="XP_007679525.1">
    <property type="nucleotide sequence ID" value="XM_007681335.1"/>
</dbReference>
<gene>
    <name evidence="1" type="ORF">BAUCODRAFT_237195</name>
</gene>
<reference evidence="1 2" key="1">
    <citation type="journal article" date="2012" name="PLoS Pathog.">
        <title>Diverse lifestyles and strategies of plant pathogenesis encoded in the genomes of eighteen Dothideomycetes fungi.</title>
        <authorList>
            <person name="Ohm R.A."/>
            <person name="Feau N."/>
            <person name="Henrissat B."/>
            <person name="Schoch C.L."/>
            <person name="Horwitz B.A."/>
            <person name="Barry K.W."/>
            <person name="Condon B.J."/>
            <person name="Copeland A.C."/>
            <person name="Dhillon B."/>
            <person name="Glaser F."/>
            <person name="Hesse C.N."/>
            <person name="Kosti I."/>
            <person name="LaButti K."/>
            <person name="Lindquist E.A."/>
            <person name="Lucas S."/>
            <person name="Salamov A.A."/>
            <person name="Bradshaw R.E."/>
            <person name="Ciuffetti L."/>
            <person name="Hamelin R.C."/>
            <person name="Kema G.H.J."/>
            <person name="Lawrence C."/>
            <person name="Scott J.A."/>
            <person name="Spatafora J.W."/>
            <person name="Turgeon B.G."/>
            <person name="de Wit P.J.G.M."/>
            <person name="Zhong S."/>
            <person name="Goodwin S.B."/>
            <person name="Grigoriev I.V."/>
        </authorList>
    </citation>
    <scope>NUCLEOTIDE SEQUENCE [LARGE SCALE GENOMIC DNA]</scope>
    <source>
        <strain evidence="1 2">UAMH 10762</strain>
    </source>
</reference>
<name>M2MA23_BAUPA</name>
<dbReference type="Proteomes" id="UP000011761">
    <property type="component" value="Unassembled WGS sequence"/>
</dbReference>
<evidence type="ECO:0000313" key="2">
    <source>
        <dbReference type="Proteomes" id="UP000011761"/>
    </source>
</evidence>
<dbReference type="GeneID" id="19110070"/>
<organism evidence="1 2">
    <name type="scientific">Baudoinia panamericana (strain UAMH 10762)</name>
    <name type="common">Angels' share fungus</name>
    <name type="synonym">Baudoinia compniacensis (strain UAMH 10762)</name>
    <dbReference type="NCBI Taxonomy" id="717646"/>
    <lineage>
        <taxon>Eukaryota</taxon>
        <taxon>Fungi</taxon>
        <taxon>Dikarya</taxon>
        <taxon>Ascomycota</taxon>
        <taxon>Pezizomycotina</taxon>
        <taxon>Dothideomycetes</taxon>
        <taxon>Dothideomycetidae</taxon>
        <taxon>Mycosphaerellales</taxon>
        <taxon>Teratosphaeriaceae</taxon>
        <taxon>Baudoinia</taxon>
    </lineage>
</organism>
<proteinExistence type="predicted"/>
<evidence type="ECO:0000313" key="1">
    <source>
        <dbReference type="EMBL" id="EMC93321.1"/>
    </source>
</evidence>
<dbReference type="AlphaFoldDB" id="M2MA23"/>
<keyword evidence="2" id="KW-1185">Reference proteome</keyword>